<dbReference type="NCBIfam" id="TIGR00229">
    <property type="entry name" value="sensory_box"/>
    <property type="match status" value="2"/>
</dbReference>
<evidence type="ECO:0000256" key="2">
    <source>
        <dbReference type="ARBA" id="ARBA00012438"/>
    </source>
</evidence>
<reference evidence="8" key="1">
    <citation type="journal article" date="2014" name="Front. Microbiol.">
        <title>High frequency of phylogenetically diverse reductive dehalogenase-homologous genes in deep subseafloor sedimentary metagenomes.</title>
        <authorList>
            <person name="Kawai M."/>
            <person name="Futagami T."/>
            <person name="Toyoda A."/>
            <person name="Takaki Y."/>
            <person name="Nishi S."/>
            <person name="Hori S."/>
            <person name="Arai W."/>
            <person name="Tsubouchi T."/>
            <person name="Morono Y."/>
            <person name="Uchiyama I."/>
            <person name="Ito T."/>
            <person name="Fujiyama A."/>
            <person name="Inagaki F."/>
            <person name="Takami H."/>
        </authorList>
    </citation>
    <scope>NUCLEOTIDE SEQUENCE</scope>
    <source>
        <strain evidence="8">Expedition CK06-06</strain>
    </source>
</reference>
<dbReference type="PROSITE" id="PS50113">
    <property type="entry name" value="PAC"/>
    <property type="match status" value="1"/>
</dbReference>
<dbReference type="Gene3D" id="3.30.450.20">
    <property type="entry name" value="PAS domain"/>
    <property type="match status" value="2"/>
</dbReference>
<gene>
    <name evidence="8" type="ORF">S01H1_82711</name>
</gene>
<name>X0YT93_9ZZZZ</name>
<keyword evidence="5" id="KW-0418">Kinase</keyword>
<feature type="domain" description="PAS" evidence="6">
    <location>
        <begin position="9"/>
        <end position="79"/>
    </location>
</feature>
<dbReference type="EMBL" id="BARS01056102">
    <property type="protein sequence ID" value="GAG51563.1"/>
    <property type="molecule type" value="Genomic_DNA"/>
</dbReference>
<dbReference type="InterPro" id="IPR052162">
    <property type="entry name" value="Sensor_kinase/Photoreceptor"/>
</dbReference>
<keyword evidence="3" id="KW-0597">Phosphoprotein</keyword>
<dbReference type="SUPFAM" id="SSF55785">
    <property type="entry name" value="PYP-like sensor domain (PAS domain)"/>
    <property type="match status" value="2"/>
</dbReference>
<evidence type="ECO:0000256" key="1">
    <source>
        <dbReference type="ARBA" id="ARBA00000085"/>
    </source>
</evidence>
<evidence type="ECO:0000256" key="4">
    <source>
        <dbReference type="ARBA" id="ARBA00022679"/>
    </source>
</evidence>
<dbReference type="GO" id="GO:0004673">
    <property type="term" value="F:protein histidine kinase activity"/>
    <property type="evidence" value="ECO:0007669"/>
    <property type="project" value="UniProtKB-EC"/>
</dbReference>
<evidence type="ECO:0000259" key="7">
    <source>
        <dbReference type="PROSITE" id="PS50113"/>
    </source>
</evidence>
<evidence type="ECO:0000256" key="3">
    <source>
        <dbReference type="ARBA" id="ARBA00022553"/>
    </source>
</evidence>
<dbReference type="PANTHER" id="PTHR43304:SF1">
    <property type="entry name" value="PAC DOMAIN-CONTAINING PROTEIN"/>
    <property type="match status" value="1"/>
</dbReference>
<comment type="catalytic activity">
    <reaction evidence="1">
        <text>ATP + protein L-histidine = ADP + protein N-phospho-L-histidine.</text>
        <dbReference type="EC" id="2.7.13.3"/>
    </reaction>
</comment>
<evidence type="ECO:0000313" key="8">
    <source>
        <dbReference type="EMBL" id="GAG51563.1"/>
    </source>
</evidence>
<feature type="non-terminal residue" evidence="8">
    <location>
        <position position="187"/>
    </location>
</feature>
<dbReference type="SMART" id="SM00086">
    <property type="entry name" value="PAC"/>
    <property type="match status" value="1"/>
</dbReference>
<proteinExistence type="predicted"/>
<dbReference type="SMART" id="SM00091">
    <property type="entry name" value="PAS"/>
    <property type="match status" value="2"/>
</dbReference>
<keyword evidence="4" id="KW-0808">Transferase</keyword>
<evidence type="ECO:0000256" key="5">
    <source>
        <dbReference type="ARBA" id="ARBA00022777"/>
    </source>
</evidence>
<feature type="domain" description="PAS" evidence="6">
    <location>
        <begin position="134"/>
        <end position="187"/>
    </location>
</feature>
<dbReference type="PANTHER" id="PTHR43304">
    <property type="entry name" value="PHYTOCHROME-LIKE PROTEIN CPH1"/>
    <property type="match status" value="1"/>
</dbReference>
<dbReference type="InterPro" id="IPR000014">
    <property type="entry name" value="PAS"/>
</dbReference>
<dbReference type="AlphaFoldDB" id="X0YT93"/>
<protein>
    <recommendedName>
        <fullName evidence="2">histidine kinase</fullName>
        <ecNumber evidence="2">2.7.13.3</ecNumber>
    </recommendedName>
</protein>
<dbReference type="InterPro" id="IPR000700">
    <property type="entry name" value="PAS-assoc_C"/>
</dbReference>
<feature type="domain" description="PAC" evidence="7">
    <location>
        <begin position="82"/>
        <end position="133"/>
    </location>
</feature>
<dbReference type="GO" id="GO:0006355">
    <property type="term" value="P:regulation of DNA-templated transcription"/>
    <property type="evidence" value="ECO:0007669"/>
    <property type="project" value="InterPro"/>
</dbReference>
<accession>X0YT93</accession>
<evidence type="ECO:0000259" key="6">
    <source>
        <dbReference type="PROSITE" id="PS50112"/>
    </source>
</evidence>
<dbReference type="InterPro" id="IPR001610">
    <property type="entry name" value="PAC"/>
</dbReference>
<dbReference type="EC" id="2.7.13.3" evidence="2"/>
<dbReference type="Pfam" id="PF00989">
    <property type="entry name" value="PAS"/>
    <property type="match status" value="2"/>
</dbReference>
<dbReference type="InterPro" id="IPR035965">
    <property type="entry name" value="PAS-like_dom_sf"/>
</dbReference>
<organism evidence="8">
    <name type="scientific">marine sediment metagenome</name>
    <dbReference type="NCBI Taxonomy" id="412755"/>
    <lineage>
        <taxon>unclassified sequences</taxon>
        <taxon>metagenomes</taxon>
        <taxon>ecological metagenomes</taxon>
    </lineage>
</organism>
<feature type="non-terminal residue" evidence="8">
    <location>
        <position position="1"/>
    </location>
</feature>
<dbReference type="InterPro" id="IPR013767">
    <property type="entry name" value="PAS_fold"/>
</dbReference>
<dbReference type="CDD" id="cd00130">
    <property type="entry name" value="PAS"/>
    <property type="match status" value="2"/>
</dbReference>
<sequence length="187" mass="21535">RAEEALRESEERYRSFVENARDVIYTVSEDATITSLNPAFESITGWSRTEWIGKPLQSIVHPDDWPKELELLESMLRGETPPTHELRVRSKSGEYLIGESRITPQFQEGKFVGVLGVARDITERRRSEEALRRSEEKYRTILESIEEGYFEVDLAGNLTFFNDSLCVIFGYSRGELMGMNNRGYTTP</sequence>
<comment type="caution">
    <text evidence="8">The sequence shown here is derived from an EMBL/GenBank/DDBJ whole genome shotgun (WGS) entry which is preliminary data.</text>
</comment>
<dbReference type="PROSITE" id="PS50112">
    <property type="entry name" value="PAS"/>
    <property type="match status" value="2"/>
</dbReference>